<organism evidence="2 3">
    <name type="scientific">Caerostris darwini</name>
    <dbReference type="NCBI Taxonomy" id="1538125"/>
    <lineage>
        <taxon>Eukaryota</taxon>
        <taxon>Metazoa</taxon>
        <taxon>Ecdysozoa</taxon>
        <taxon>Arthropoda</taxon>
        <taxon>Chelicerata</taxon>
        <taxon>Arachnida</taxon>
        <taxon>Araneae</taxon>
        <taxon>Araneomorphae</taxon>
        <taxon>Entelegynae</taxon>
        <taxon>Araneoidea</taxon>
        <taxon>Araneidae</taxon>
        <taxon>Caerostris</taxon>
    </lineage>
</organism>
<reference evidence="2 3" key="1">
    <citation type="submission" date="2021-06" db="EMBL/GenBank/DDBJ databases">
        <title>Caerostris darwini draft genome.</title>
        <authorList>
            <person name="Kono N."/>
            <person name="Arakawa K."/>
        </authorList>
    </citation>
    <scope>NUCLEOTIDE SEQUENCE [LARGE SCALE GENOMIC DNA]</scope>
</reference>
<sequence length="463" mass="52960">MKTYDIINAEMYAENLTKEYQYNKFLKSHPHIFRHCNVESRPATNSDYYIPPAIADKCKVFNVTFNKIGCEKIACFPKMKNLEDCNPKDVTKIIPLGTGFTYACQPACSQISLDIDVEFRDEKCLRVNTFKKMFALIPEQIFKIKTLHPLHNGLNLVNNYLELNENYCKYYGLQFNSHTRECYETVGQQVVEILLGSAVYRSIIRSSNNQKQHQLNVNIPNYLKNVNGWLEGTKIRKKRNDIANISKDIAIDLAADMTIDFNIRQATKILQKRIPTSIATIKNLNPVTKSALLNVLYKSHLNSAMQVSKMTGTTLKLSGSIYSIYGLITMVIDVFDPFNFNYVLDRKTLDKVNDNFDLEFFKSNITEVVVTPEDICYILEEDFRDLDLDLDREVDFVLDKDLDLDREVDFALDLGVEVDLDLLNGGLESAFGRASKLDKVSPTLKILSKLLFNSISSPHESLK</sequence>
<dbReference type="GO" id="GO:0019058">
    <property type="term" value="P:viral life cycle"/>
    <property type="evidence" value="ECO:0007669"/>
    <property type="project" value="InterPro"/>
</dbReference>
<feature type="domain" description="Baculoviridae p74 N-terminal" evidence="1">
    <location>
        <begin position="4"/>
        <end position="209"/>
    </location>
</feature>
<name>A0AAV4T3V9_9ARAC</name>
<gene>
    <name evidence="2" type="primary">AVEN_15692_1</name>
    <name evidence="2" type="ORF">CDAR_66691</name>
</gene>
<keyword evidence="3" id="KW-1185">Reference proteome</keyword>
<evidence type="ECO:0000259" key="1">
    <source>
        <dbReference type="Pfam" id="PF08404"/>
    </source>
</evidence>
<proteinExistence type="predicted"/>
<dbReference type="AlphaFoldDB" id="A0AAV4T3V9"/>
<dbReference type="InterPro" id="IPR013613">
    <property type="entry name" value="Baculo_p74_N"/>
</dbReference>
<dbReference type="InterPro" id="IPR007663">
    <property type="entry name" value="Baculo_p74"/>
</dbReference>
<evidence type="ECO:0000313" key="2">
    <source>
        <dbReference type="EMBL" id="GIY41333.1"/>
    </source>
</evidence>
<comment type="caution">
    <text evidence="2">The sequence shown here is derived from an EMBL/GenBank/DDBJ whole genome shotgun (WGS) entry which is preliminary data.</text>
</comment>
<dbReference type="Pfam" id="PF04583">
    <property type="entry name" value="Baculo_p74"/>
    <property type="match status" value="1"/>
</dbReference>
<dbReference type="Pfam" id="PF08404">
    <property type="entry name" value="Baculo_p74_N"/>
    <property type="match status" value="1"/>
</dbReference>
<dbReference type="EMBL" id="BPLQ01009046">
    <property type="protein sequence ID" value="GIY41333.1"/>
    <property type="molecule type" value="Genomic_DNA"/>
</dbReference>
<accession>A0AAV4T3V9</accession>
<dbReference type="Proteomes" id="UP001054837">
    <property type="component" value="Unassembled WGS sequence"/>
</dbReference>
<protein>
    <submittedName>
        <fullName evidence="2">Baculo_p74_N domain-containing protein</fullName>
    </submittedName>
</protein>
<evidence type="ECO:0000313" key="3">
    <source>
        <dbReference type="Proteomes" id="UP001054837"/>
    </source>
</evidence>